<dbReference type="AlphaFoldDB" id="A0AAD8LDP6"/>
<dbReference type="GO" id="GO:0000209">
    <property type="term" value="P:protein polyubiquitination"/>
    <property type="evidence" value="ECO:0007669"/>
    <property type="project" value="TreeGrafter"/>
</dbReference>
<feature type="domain" description="F-box" evidence="1">
    <location>
        <begin position="66"/>
        <end position="102"/>
    </location>
</feature>
<dbReference type="InterPro" id="IPR001810">
    <property type="entry name" value="F-box_dom"/>
</dbReference>
<dbReference type="PANTHER" id="PTHR14939">
    <property type="entry name" value="F-BOX ONLY PROTEIN 22"/>
    <property type="match status" value="1"/>
</dbReference>
<proteinExistence type="predicted"/>
<dbReference type="Pfam" id="PF00646">
    <property type="entry name" value="F-box"/>
    <property type="match status" value="1"/>
</dbReference>
<evidence type="ECO:0000259" key="1">
    <source>
        <dbReference type="Pfam" id="PF00646"/>
    </source>
</evidence>
<protein>
    <recommendedName>
        <fullName evidence="1">F-box domain-containing protein</fullName>
    </recommendedName>
</protein>
<evidence type="ECO:0000313" key="3">
    <source>
        <dbReference type="Proteomes" id="UP001229421"/>
    </source>
</evidence>
<dbReference type="EMBL" id="JAUHHV010000001">
    <property type="protein sequence ID" value="KAK1436512.1"/>
    <property type="molecule type" value="Genomic_DNA"/>
</dbReference>
<reference evidence="2" key="1">
    <citation type="journal article" date="2023" name="bioRxiv">
        <title>Improved chromosome-level genome assembly for marigold (Tagetes erecta).</title>
        <authorList>
            <person name="Jiang F."/>
            <person name="Yuan L."/>
            <person name="Wang S."/>
            <person name="Wang H."/>
            <person name="Xu D."/>
            <person name="Wang A."/>
            <person name="Fan W."/>
        </authorList>
    </citation>
    <scope>NUCLEOTIDE SEQUENCE</scope>
    <source>
        <strain evidence="2">WSJ</strain>
        <tissue evidence="2">Leaf</tissue>
    </source>
</reference>
<dbReference type="Proteomes" id="UP001229421">
    <property type="component" value="Unassembled WGS sequence"/>
</dbReference>
<dbReference type="SUPFAM" id="SSF81383">
    <property type="entry name" value="F-box domain"/>
    <property type="match status" value="1"/>
</dbReference>
<sequence>MKLFIFLYIFYCLPGFFVYSLNFTGTVIATTTTIFRSLHRSSFPFSDIRSSIILFLKALMSSPLSIDDLGIDILQNIVSRLPSVDFASADCVSRLWNHVCGRLLCRPKIISACSFGCSVHVVVDDVVNKVLLEMIRPHFAIASVFRFNLEEAHQLISAKLGSKVPVITNQDTSGLKATLWTWKDGSLKDDFDPSHVWETGNGGVMLTIGFVPGLKLQPISLLTKNTMCQEDSQALMVDKLITNIKDFSTSISGRQSPAAIIMFSEPRAGIDYAVLGRMDHAMSPETVIVGYQCAFQHSNGSSKNINDAEEHASGVALVFVKDTNKPPGIGETEFHVVLSSGVVSKGPVYAEACIKQRFVSRDVHTTATSTTERYVPRTLLTDGETLSNEAFEELDDMGDVCIFVGITKRRKCDIGWITSLAFYEVYRYSNYLIHVIDTEMDIETGDAFSLYYTDPTAAAKSFKQWSTIYGDKWEVVGGLIFTCSSQSKSFLDEPIVNRLGGTFYGQVYGRSDLTLYVKESQEPKPVHGCMHEYGGAYLIMSYTPL</sequence>
<accession>A0AAD8LDP6</accession>
<dbReference type="PANTHER" id="PTHR14939:SF5">
    <property type="entry name" value="F-BOX ONLY PROTEIN 22"/>
    <property type="match status" value="1"/>
</dbReference>
<name>A0AAD8LDP6_TARER</name>
<evidence type="ECO:0000313" key="2">
    <source>
        <dbReference type="EMBL" id="KAK1436512.1"/>
    </source>
</evidence>
<organism evidence="2 3">
    <name type="scientific">Tagetes erecta</name>
    <name type="common">African marigold</name>
    <dbReference type="NCBI Taxonomy" id="13708"/>
    <lineage>
        <taxon>Eukaryota</taxon>
        <taxon>Viridiplantae</taxon>
        <taxon>Streptophyta</taxon>
        <taxon>Embryophyta</taxon>
        <taxon>Tracheophyta</taxon>
        <taxon>Spermatophyta</taxon>
        <taxon>Magnoliopsida</taxon>
        <taxon>eudicotyledons</taxon>
        <taxon>Gunneridae</taxon>
        <taxon>Pentapetalae</taxon>
        <taxon>asterids</taxon>
        <taxon>campanulids</taxon>
        <taxon>Asterales</taxon>
        <taxon>Asteraceae</taxon>
        <taxon>Asteroideae</taxon>
        <taxon>Heliantheae alliance</taxon>
        <taxon>Tageteae</taxon>
        <taxon>Tagetes</taxon>
    </lineage>
</organism>
<gene>
    <name evidence="2" type="ORF">QVD17_02292</name>
</gene>
<dbReference type="InterPro" id="IPR036047">
    <property type="entry name" value="F-box-like_dom_sf"/>
</dbReference>
<dbReference type="CDD" id="cd09917">
    <property type="entry name" value="F-box_SF"/>
    <property type="match status" value="1"/>
</dbReference>
<comment type="caution">
    <text evidence="2">The sequence shown here is derived from an EMBL/GenBank/DDBJ whole genome shotgun (WGS) entry which is preliminary data.</text>
</comment>
<dbReference type="GO" id="GO:0032436">
    <property type="term" value="P:positive regulation of proteasomal ubiquitin-dependent protein catabolic process"/>
    <property type="evidence" value="ECO:0007669"/>
    <property type="project" value="TreeGrafter"/>
</dbReference>
<keyword evidence="3" id="KW-1185">Reference proteome</keyword>